<comment type="subcellular location">
    <subcellularLocation>
        <location evidence="1">Secreted</location>
    </subcellularLocation>
</comment>
<keyword evidence="11" id="KW-1185">Reference proteome</keyword>
<dbReference type="InterPro" id="IPR039863">
    <property type="entry name" value="DKK1-4"/>
</dbReference>
<dbReference type="Proteomes" id="UP000838412">
    <property type="component" value="Chromosome 18"/>
</dbReference>
<dbReference type="InterPro" id="IPR006796">
    <property type="entry name" value="Dickkopf_N"/>
</dbReference>
<evidence type="ECO:0000256" key="3">
    <source>
        <dbReference type="ARBA" id="ARBA00022473"/>
    </source>
</evidence>
<reference evidence="10" key="1">
    <citation type="submission" date="2022-01" db="EMBL/GenBank/DDBJ databases">
        <authorList>
            <person name="Braso-Vives M."/>
        </authorList>
    </citation>
    <scope>NUCLEOTIDE SEQUENCE</scope>
</reference>
<keyword evidence="7" id="KW-1015">Disulfide bond</keyword>
<dbReference type="OrthoDB" id="6359792at2759"/>
<accession>A0A8K0EJW7</accession>
<dbReference type="PANTHER" id="PTHR12113:SF8">
    <property type="entry name" value="DICKKOPF-RELATED PROTEIN 3"/>
    <property type="match status" value="1"/>
</dbReference>
<dbReference type="GO" id="GO:0016055">
    <property type="term" value="P:Wnt signaling pathway"/>
    <property type="evidence" value="ECO:0007669"/>
    <property type="project" value="UniProtKB-KW"/>
</dbReference>
<dbReference type="Gene3D" id="2.10.80.10">
    <property type="entry name" value="Lipase, subunit A"/>
    <property type="match status" value="1"/>
</dbReference>
<dbReference type="AlphaFoldDB" id="A0A8K0EJW7"/>
<keyword evidence="6 8" id="KW-0732">Signal</keyword>
<feature type="chain" id="PRO_5035447373" evidence="8">
    <location>
        <begin position="23"/>
        <end position="431"/>
    </location>
</feature>
<gene>
    <name evidence="10" type="primary">DKK3</name>
    <name evidence="10" type="ORF">BLAG_LOCUS11524</name>
</gene>
<organism evidence="10 11">
    <name type="scientific">Branchiostoma lanceolatum</name>
    <name type="common">Common lancelet</name>
    <name type="synonym">Amphioxus lanceolatum</name>
    <dbReference type="NCBI Taxonomy" id="7740"/>
    <lineage>
        <taxon>Eukaryota</taxon>
        <taxon>Metazoa</taxon>
        <taxon>Chordata</taxon>
        <taxon>Cephalochordata</taxon>
        <taxon>Leptocardii</taxon>
        <taxon>Amphioxiformes</taxon>
        <taxon>Branchiostomatidae</taxon>
        <taxon>Branchiostoma</taxon>
    </lineage>
</organism>
<evidence type="ECO:0000256" key="2">
    <source>
        <dbReference type="ARBA" id="ARBA00010842"/>
    </source>
</evidence>
<evidence type="ECO:0000256" key="8">
    <source>
        <dbReference type="SAM" id="SignalP"/>
    </source>
</evidence>
<feature type="domain" description="Dickkopf N-terminal cysteine-rich" evidence="9">
    <location>
        <begin position="211"/>
        <end position="260"/>
    </location>
</feature>
<protein>
    <submittedName>
        <fullName evidence="10">DKK3 protein</fullName>
    </submittedName>
</protein>
<evidence type="ECO:0000256" key="5">
    <source>
        <dbReference type="ARBA" id="ARBA00022687"/>
    </source>
</evidence>
<sequence length="431" mass="47691">MSSVAALVAVVLLAQLLSPTFALCIYRHRQDHLRKIFQHFKKDLQTSVKDRLSDPDAKFLATKERSTSSGGHGLFTKRVKRDLHNDVNDRPTKSSFAEFLERKTKERNFPGLVDNGVRTIVEAEEELLEAAQKMMEDGDFEAVEKKTIEEEVGNGEKVTVHEEVLKNNKTGISVVIGKISANGEEHENLDSDEEEFEWSNIARSHFDDKACMHDEDCDDDKVCFDSLFGGLCGDPFGEGESCTRDRMCRRPALCIMGRCQTGAVPGQEGSVCEVTEDCQEGLCCGYVDGDEFCDVTIAVCRPFLQGGEPCHGNRVSLLNLLGCDVCPCNTGLRCGKDESGSRVCITDDGEDDGSVEDILDAIEHVDKLYKEEDTAEYTLKDGDIEQLSEVVKELNLLGITDTTKDGNDDNLNTPKFLAGIKELIMKKISPP</sequence>
<keyword evidence="3" id="KW-0217">Developmental protein</keyword>
<feature type="signal peptide" evidence="8">
    <location>
        <begin position="1"/>
        <end position="22"/>
    </location>
</feature>
<dbReference type="GO" id="GO:0005615">
    <property type="term" value="C:extracellular space"/>
    <property type="evidence" value="ECO:0007669"/>
    <property type="project" value="TreeGrafter"/>
</dbReference>
<proteinExistence type="inferred from homology"/>
<evidence type="ECO:0000256" key="6">
    <source>
        <dbReference type="ARBA" id="ARBA00022729"/>
    </source>
</evidence>
<evidence type="ECO:0000256" key="1">
    <source>
        <dbReference type="ARBA" id="ARBA00004613"/>
    </source>
</evidence>
<keyword evidence="5" id="KW-0879">Wnt signaling pathway</keyword>
<keyword evidence="4" id="KW-0964">Secreted</keyword>
<dbReference type="GO" id="GO:0090090">
    <property type="term" value="P:negative regulation of canonical Wnt signaling pathway"/>
    <property type="evidence" value="ECO:0007669"/>
    <property type="project" value="TreeGrafter"/>
</dbReference>
<evidence type="ECO:0000313" key="10">
    <source>
        <dbReference type="EMBL" id="CAH1251009.1"/>
    </source>
</evidence>
<dbReference type="Pfam" id="PF04706">
    <property type="entry name" value="Dickkopf_N"/>
    <property type="match status" value="1"/>
</dbReference>
<comment type="similarity">
    <text evidence="2">Belongs to the dickkopf family.</text>
</comment>
<evidence type="ECO:0000313" key="11">
    <source>
        <dbReference type="Proteomes" id="UP000838412"/>
    </source>
</evidence>
<evidence type="ECO:0000256" key="4">
    <source>
        <dbReference type="ARBA" id="ARBA00022525"/>
    </source>
</evidence>
<dbReference type="PANTHER" id="PTHR12113">
    <property type="entry name" value="DICKKOPF3-LIKE 3"/>
    <property type="match status" value="1"/>
</dbReference>
<dbReference type="GO" id="GO:0039706">
    <property type="term" value="F:co-receptor binding"/>
    <property type="evidence" value="ECO:0007669"/>
    <property type="project" value="TreeGrafter"/>
</dbReference>
<dbReference type="EMBL" id="OV696703">
    <property type="protein sequence ID" value="CAH1251009.1"/>
    <property type="molecule type" value="Genomic_DNA"/>
</dbReference>
<evidence type="ECO:0000259" key="9">
    <source>
        <dbReference type="Pfam" id="PF04706"/>
    </source>
</evidence>
<evidence type="ECO:0000256" key="7">
    <source>
        <dbReference type="ARBA" id="ARBA00023157"/>
    </source>
</evidence>
<dbReference type="GO" id="GO:0048019">
    <property type="term" value="F:receptor antagonist activity"/>
    <property type="evidence" value="ECO:0007669"/>
    <property type="project" value="TreeGrafter"/>
</dbReference>
<name>A0A8K0EJW7_BRALA</name>